<dbReference type="GO" id="GO:0016780">
    <property type="term" value="F:phosphotransferase activity, for other substituted phosphate groups"/>
    <property type="evidence" value="ECO:0007669"/>
    <property type="project" value="InterPro"/>
</dbReference>
<keyword evidence="1" id="KW-1133">Transmembrane helix</keyword>
<keyword evidence="1" id="KW-0812">Transmembrane</keyword>
<feature type="transmembrane region" description="Helical" evidence="1">
    <location>
        <begin position="163"/>
        <end position="183"/>
    </location>
</feature>
<dbReference type="EMBL" id="FOHQ01000003">
    <property type="protein sequence ID" value="SES85495.1"/>
    <property type="molecule type" value="Genomic_DNA"/>
</dbReference>
<evidence type="ECO:0000256" key="1">
    <source>
        <dbReference type="SAM" id="Phobius"/>
    </source>
</evidence>
<dbReference type="Pfam" id="PF01066">
    <property type="entry name" value="CDP-OH_P_transf"/>
    <property type="match status" value="1"/>
</dbReference>
<dbReference type="GO" id="GO:0016020">
    <property type="term" value="C:membrane"/>
    <property type="evidence" value="ECO:0007669"/>
    <property type="project" value="InterPro"/>
</dbReference>
<dbReference type="RefSeq" id="WP_091689789.1">
    <property type="nucleotide sequence ID" value="NZ_CAAGSJ010000005.1"/>
</dbReference>
<feature type="transmembrane region" description="Helical" evidence="1">
    <location>
        <begin position="86"/>
        <end position="103"/>
    </location>
</feature>
<organism evidence="2 3">
    <name type="scientific">Methanococcoides vulcani</name>
    <dbReference type="NCBI Taxonomy" id="1353158"/>
    <lineage>
        <taxon>Archaea</taxon>
        <taxon>Methanobacteriati</taxon>
        <taxon>Methanobacteriota</taxon>
        <taxon>Stenosarchaea group</taxon>
        <taxon>Methanomicrobia</taxon>
        <taxon>Methanosarcinales</taxon>
        <taxon>Methanosarcinaceae</taxon>
        <taxon>Methanococcoides</taxon>
    </lineage>
</organism>
<dbReference type="AlphaFoldDB" id="A0A1H9ZUP9"/>
<reference evidence="3" key="1">
    <citation type="submission" date="2016-10" db="EMBL/GenBank/DDBJ databases">
        <authorList>
            <person name="Varghese N."/>
            <person name="Submissions S."/>
        </authorList>
    </citation>
    <scope>NUCLEOTIDE SEQUENCE [LARGE SCALE GENOMIC DNA]</scope>
    <source>
        <strain evidence="3">SLH 33</strain>
    </source>
</reference>
<keyword evidence="3" id="KW-1185">Reference proteome</keyword>
<feature type="transmembrane region" description="Helical" evidence="1">
    <location>
        <begin position="139"/>
        <end position="157"/>
    </location>
</feature>
<protein>
    <submittedName>
        <fullName evidence="2">CDP-diacylglycerol---serine O-phosphatidyltransferase</fullName>
    </submittedName>
</protein>
<dbReference type="Proteomes" id="UP000243338">
    <property type="component" value="Unassembled WGS sequence"/>
</dbReference>
<feature type="transmembrane region" description="Helical" evidence="1">
    <location>
        <begin position="47"/>
        <end position="65"/>
    </location>
</feature>
<sequence length="218" mass="24526">MNDPDHQRLHQTGMLAFARDLPNICSLAGLLCAVLSIYYAILGNLPIAIIGMIWAVVFDWGDGLIARRMKGRTDEYRAFGGQLDSLIDIVSFGICPAVFLLSYGEFSPWFLPGAFVIVAVSAIRLSYFNVFGLVDDSTYMGLALDNNVLILAFVFLFDGLFGHTIFSVIIYAMFMIMAVFNLAPIRTPKFAGRWFYVLLVYVLALTVIYSWILWIKYQ</sequence>
<keyword evidence="1" id="KW-0472">Membrane</keyword>
<gene>
    <name evidence="2" type="ORF">SAMN04488587_1287</name>
</gene>
<feature type="transmembrane region" description="Helical" evidence="1">
    <location>
        <begin position="195"/>
        <end position="215"/>
    </location>
</feature>
<dbReference type="InterPro" id="IPR043130">
    <property type="entry name" value="CDP-OH_PTrfase_TM_dom"/>
</dbReference>
<evidence type="ECO:0000313" key="2">
    <source>
        <dbReference type="EMBL" id="SES85495.1"/>
    </source>
</evidence>
<dbReference type="Gene3D" id="1.20.120.1760">
    <property type="match status" value="1"/>
</dbReference>
<accession>A0A1H9ZUP9</accession>
<feature type="transmembrane region" description="Helical" evidence="1">
    <location>
        <begin position="109"/>
        <end position="127"/>
    </location>
</feature>
<feature type="transmembrane region" description="Helical" evidence="1">
    <location>
        <begin position="21"/>
        <end position="41"/>
    </location>
</feature>
<dbReference type="GO" id="GO:0008654">
    <property type="term" value="P:phospholipid biosynthetic process"/>
    <property type="evidence" value="ECO:0007669"/>
    <property type="project" value="InterPro"/>
</dbReference>
<keyword evidence="2" id="KW-0808">Transferase</keyword>
<dbReference type="STRING" id="1353158.SAMN04488587_1287"/>
<dbReference type="InterPro" id="IPR000462">
    <property type="entry name" value="CDP-OH_P_trans"/>
</dbReference>
<evidence type="ECO:0000313" key="3">
    <source>
        <dbReference type="Proteomes" id="UP000243338"/>
    </source>
</evidence>
<proteinExistence type="predicted"/>
<name>A0A1H9ZUP9_9EURY</name>
<dbReference type="OrthoDB" id="221913at2157"/>